<reference evidence="4 5" key="1">
    <citation type="submission" date="2018-06" db="EMBL/GenBank/DDBJ databases">
        <authorList>
            <consortium name="Pathogen Informatics"/>
            <person name="Doyle S."/>
        </authorList>
    </citation>
    <scope>NUCLEOTIDE SEQUENCE [LARGE SCALE GENOMIC DNA]</scope>
    <source>
        <strain evidence="4 5">NCTC12961</strain>
    </source>
</reference>
<evidence type="ECO:0000256" key="1">
    <source>
        <dbReference type="PIRSR" id="PIRSR039020-50"/>
    </source>
</evidence>
<dbReference type="InterPro" id="IPR026275">
    <property type="entry name" value="Glyoxalase/dOase/EhpR"/>
</dbReference>
<keyword evidence="4" id="KW-0456">Lyase</keyword>
<organism evidence="4 5">
    <name type="scientific">Serratia plymuthica</name>
    <dbReference type="NCBI Taxonomy" id="82996"/>
    <lineage>
        <taxon>Bacteria</taxon>
        <taxon>Pseudomonadati</taxon>
        <taxon>Pseudomonadota</taxon>
        <taxon>Gammaproteobacteria</taxon>
        <taxon>Enterobacterales</taxon>
        <taxon>Yersiniaceae</taxon>
        <taxon>Serratia</taxon>
    </lineage>
</organism>
<dbReference type="InterPro" id="IPR051332">
    <property type="entry name" value="Fosfomycin_Res_Enzymes"/>
</dbReference>
<dbReference type="InterPro" id="IPR037523">
    <property type="entry name" value="VOC_core"/>
</dbReference>
<dbReference type="Gene3D" id="3.30.720.120">
    <property type="match status" value="1"/>
</dbReference>
<evidence type="ECO:0000313" key="4">
    <source>
        <dbReference type="EMBL" id="SQI39322.1"/>
    </source>
</evidence>
<accession>A0A2X4UXK4</accession>
<gene>
    <name evidence="3" type="ORF">I6G64_00815</name>
    <name evidence="4" type="ORF">NCTC12961_02796</name>
</gene>
<evidence type="ECO:0000313" key="5">
    <source>
        <dbReference type="Proteomes" id="UP000248897"/>
    </source>
</evidence>
<reference evidence="3 6" key="2">
    <citation type="submission" date="2020-12" db="EMBL/GenBank/DDBJ databases">
        <title>FDA dAtabase for Regulatory Grade micrObial Sequences (FDA-ARGOS): Supporting development and validation of Infectious Disease Dx tests.</title>
        <authorList>
            <person name="Sproer C."/>
            <person name="Gronow S."/>
            <person name="Severitt S."/>
            <person name="Schroder I."/>
            <person name="Tallon L."/>
            <person name="Sadzewicz L."/>
            <person name="Zhao X."/>
            <person name="Boylan J."/>
            <person name="Ott S."/>
            <person name="Bowen H."/>
            <person name="Vavikolanu K."/>
            <person name="Mehta A."/>
            <person name="Aluvathingal J."/>
            <person name="Nadendla S."/>
            <person name="Lowell S."/>
            <person name="Myers T."/>
            <person name="Yan Y."/>
            <person name="Sichtig H."/>
        </authorList>
    </citation>
    <scope>NUCLEOTIDE SEQUENCE [LARGE SCALE GENOMIC DNA]</scope>
    <source>
        <strain evidence="3 6">FDAARGOS_907</strain>
    </source>
</reference>
<dbReference type="Gene3D" id="3.30.720.110">
    <property type="match status" value="1"/>
</dbReference>
<name>A0A2X4UXK4_SERPL</name>
<dbReference type="InterPro" id="IPR029068">
    <property type="entry name" value="Glyas_Bleomycin-R_OHBP_Dase"/>
</dbReference>
<feature type="binding site" evidence="1">
    <location>
        <begin position="35"/>
        <end position="36"/>
    </location>
    <ligand>
        <name>D-alanylgriseoluteate</name>
        <dbReference type="ChEBI" id="CHEBI:167053"/>
    </ligand>
</feature>
<dbReference type="InterPro" id="IPR004360">
    <property type="entry name" value="Glyas_Fos-R_dOase_dom"/>
</dbReference>
<dbReference type="AlphaFoldDB" id="A0A2X4UXK4"/>
<dbReference type="PROSITE" id="PS51819">
    <property type="entry name" value="VOC"/>
    <property type="match status" value="1"/>
</dbReference>
<dbReference type="Proteomes" id="UP000248897">
    <property type="component" value="Chromosome 1"/>
</dbReference>
<feature type="binding site" evidence="1">
    <location>
        <position position="50"/>
    </location>
    <ligand>
        <name>D-alanylgriseoluteate</name>
        <dbReference type="ChEBI" id="CHEBI:167053"/>
    </ligand>
</feature>
<keyword evidence="6" id="KW-1185">Reference proteome</keyword>
<feature type="domain" description="VOC" evidence="2">
    <location>
        <begin position="3"/>
        <end position="120"/>
    </location>
</feature>
<evidence type="ECO:0000259" key="2">
    <source>
        <dbReference type="PROSITE" id="PS51819"/>
    </source>
</evidence>
<dbReference type="EMBL" id="LS483469">
    <property type="protein sequence ID" value="SQI39322.1"/>
    <property type="molecule type" value="Genomic_DNA"/>
</dbReference>
<dbReference type="GO" id="GO:0016829">
    <property type="term" value="F:lyase activity"/>
    <property type="evidence" value="ECO:0007669"/>
    <property type="project" value="UniProtKB-KW"/>
</dbReference>
<dbReference type="STRING" id="82996.ADP72_24880"/>
<dbReference type="Proteomes" id="UP000594967">
    <property type="component" value="Chromosome"/>
</dbReference>
<dbReference type="PIRSF" id="PIRSF039020">
    <property type="entry name" value="EhpR"/>
    <property type="match status" value="1"/>
</dbReference>
<dbReference type="Pfam" id="PF00903">
    <property type="entry name" value="Glyoxalase"/>
    <property type="match status" value="1"/>
</dbReference>
<proteinExistence type="predicted"/>
<protein>
    <submittedName>
        <fullName evidence="4">Predicted enzyme related to lactoylglutathione lyase</fullName>
    </submittedName>
    <submittedName>
        <fullName evidence="3">VOC family protein</fullName>
    </submittedName>
</protein>
<dbReference type="PANTHER" id="PTHR36113:SF3">
    <property type="entry name" value="SLL5075 PROTEIN"/>
    <property type="match status" value="1"/>
</dbReference>
<dbReference type="RefSeq" id="WP_037432828.1">
    <property type="nucleotide sequence ID" value="NZ_CAMISH010000001.1"/>
</dbReference>
<evidence type="ECO:0000313" key="6">
    <source>
        <dbReference type="Proteomes" id="UP000594967"/>
    </source>
</evidence>
<dbReference type="PANTHER" id="PTHR36113">
    <property type="entry name" value="LYASE, PUTATIVE-RELATED-RELATED"/>
    <property type="match status" value="1"/>
</dbReference>
<dbReference type="SUPFAM" id="SSF54593">
    <property type="entry name" value="Glyoxalase/Bleomycin resistance protein/Dihydroxybiphenyl dioxygenase"/>
    <property type="match status" value="1"/>
</dbReference>
<evidence type="ECO:0000313" key="3">
    <source>
        <dbReference type="EMBL" id="QPS21011.1"/>
    </source>
</evidence>
<dbReference type="EMBL" id="CP065673">
    <property type="protein sequence ID" value="QPS21011.1"/>
    <property type="molecule type" value="Genomic_DNA"/>
</dbReference>
<sequence length="122" mass="13502">MTTPNMTLLYVDSPEKSVVFYRRLLGREPVELSPTFALFVLSNGFKLAMWSKHTVEPAATAAGGGGEIGFLCEHPQQVDALCQQWRELGVEIIQQPVSLDFGYTFVATDPDGHRLRGYALSL</sequence>